<sequence>MKLKLIITVVLLALFSGVKAQKVAVKTNLVSDVIFSPNLGVEVGVAPRWTVDVTGQFNAWTLSHDRRWRHWLLQPEVRYWFCDRFAGHFLGAHMHGGQYNMGGFNGRLHFLGTDARKLQGVRYQGWFAGLGVAYGYAWILGRHWNLEAEFGFGYSYTRYDKFPCAVCGEKIARDKSHHYVGPTKVAINLVYLF</sequence>
<feature type="chain" id="PRO_5047445109" evidence="1">
    <location>
        <begin position="21"/>
        <end position="193"/>
    </location>
</feature>
<reference evidence="2 3" key="1">
    <citation type="submission" date="2020-08" db="EMBL/GenBank/DDBJ databases">
        <title>Genome public.</title>
        <authorList>
            <person name="Liu C."/>
            <person name="Sun Q."/>
        </authorList>
    </citation>
    <scope>NUCLEOTIDE SEQUENCE [LARGE SCALE GENOMIC DNA]</scope>
    <source>
        <strain evidence="2 3">NSJ-56</strain>
    </source>
</reference>
<dbReference type="EMBL" id="JACOOH010000008">
    <property type="protein sequence ID" value="MBC5622913.1"/>
    <property type="molecule type" value="Genomic_DNA"/>
</dbReference>
<keyword evidence="1" id="KW-0732">Signal</keyword>
<gene>
    <name evidence="2" type="ORF">H8S64_17615</name>
</gene>
<dbReference type="InterPro" id="IPR036709">
    <property type="entry name" value="Autotransporte_beta_dom_sf"/>
</dbReference>
<evidence type="ECO:0000313" key="2">
    <source>
        <dbReference type="EMBL" id="MBC5622913.1"/>
    </source>
</evidence>
<keyword evidence="3" id="KW-1185">Reference proteome</keyword>
<accession>A0ABR7D4M9</accession>
<dbReference type="InterPro" id="IPR021958">
    <property type="entry name" value="DUF3575"/>
</dbReference>
<evidence type="ECO:0000313" key="3">
    <source>
        <dbReference type="Proteomes" id="UP000646484"/>
    </source>
</evidence>
<name>A0ABR7D4M9_9BACT</name>
<organism evidence="2 3">
    <name type="scientific">Butyricimonas hominis</name>
    <dbReference type="NCBI Taxonomy" id="2763032"/>
    <lineage>
        <taxon>Bacteria</taxon>
        <taxon>Pseudomonadati</taxon>
        <taxon>Bacteroidota</taxon>
        <taxon>Bacteroidia</taxon>
        <taxon>Bacteroidales</taxon>
        <taxon>Odoribacteraceae</taxon>
        <taxon>Butyricimonas</taxon>
    </lineage>
</organism>
<protein>
    <submittedName>
        <fullName evidence="2">DUF3575 domain-containing protein</fullName>
    </submittedName>
</protein>
<feature type="signal peptide" evidence="1">
    <location>
        <begin position="1"/>
        <end position="20"/>
    </location>
</feature>
<dbReference type="Pfam" id="PF12099">
    <property type="entry name" value="DUF3575"/>
    <property type="match status" value="1"/>
</dbReference>
<dbReference type="RefSeq" id="WP_186977808.1">
    <property type="nucleotide sequence ID" value="NZ_JACOOH010000008.1"/>
</dbReference>
<comment type="caution">
    <text evidence="2">The sequence shown here is derived from an EMBL/GenBank/DDBJ whole genome shotgun (WGS) entry which is preliminary data.</text>
</comment>
<evidence type="ECO:0000256" key="1">
    <source>
        <dbReference type="SAM" id="SignalP"/>
    </source>
</evidence>
<proteinExistence type="predicted"/>
<dbReference type="Proteomes" id="UP000646484">
    <property type="component" value="Unassembled WGS sequence"/>
</dbReference>
<dbReference type="SUPFAM" id="SSF103515">
    <property type="entry name" value="Autotransporter"/>
    <property type="match status" value="1"/>
</dbReference>